<sequence length="411" mass="44168">MSAPSPVFSSNDPYRQWLLARLGEEFGVREAERIIQEAVLRRGWTPGRPLGPRDVVAALQDVYRQMTEKGDEARADRWLQDTSRDLAQLAEAVPEPAAPQAGVGAQAGAAPEVPVPAVPVPQPAAWGRRAHDLPLMLARVHAQIAARSLNTIRADGAGALGRLERAAEWDMQAAQAEVRRWETEALLSQLRAAHARAELADQVATARAQTEVLHLNIRELEELPRPGQSAAAQLAHARLTLSQTQTFLDAFGPLVGAQDADAPLSMLQLDLHSARFSLGVALHPDVLRARYGLNVALWQAGEAGEDAPSVHGARRELAQAEELAGAQLAATLNAARAHQAAMQDLARRTLDLETRAEKLARVGGDPLSRARLSLEWRQARAAARVQAGRLEETVALLEALVGEGAGAPGQD</sequence>
<comment type="caution">
    <text evidence="1">The sequence shown here is derived from an EMBL/GenBank/DDBJ whole genome shotgun (WGS) entry which is preliminary data.</text>
</comment>
<dbReference type="Proteomes" id="UP001595979">
    <property type="component" value="Unassembled WGS sequence"/>
</dbReference>
<proteinExistence type="predicted"/>
<accession>A0ABW1DHM9</accession>
<name>A0ABW1DHM9_9DEIO</name>
<dbReference type="RefSeq" id="WP_380048084.1">
    <property type="nucleotide sequence ID" value="NZ_JBHSOH010000006.1"/>
</dbReference>
<dbReference type="EMBL" id="JBHSOH010000006">
    <property type="protein sequence ID" value="MFC5848243.1"/>
    <property type="molecule type" value="Genomic_DNA"/>
</dbReference>
<evidence type="ECO:0000313" key="2">
    <source>
        <dbReference type="Proteomes" id="UP001595979"/>
    </source>
</evidence>
<gene>
    <name evidence="1" type="ORF">ACFPQ6_07950</name>
</gene>
<protein>
    <submittedName>
        <fullName evidence="1">Uncharacterized protein</fullName>
    </submittedName>
</protein>
<keyword evidence="2" id="KW-1185">Reference proteome</keyword>
<organism evidence="1 2">
    <name type="scientific">Deinococcus petrolearius</name>
    <dbReference type="NCBI Taxonomy" id="1751295"/>
    <lineage>
        <taxon>Bacteria</taxon>
        <taxon>Thermotogati</taxon>
        <taxon>Deinococcota</taxon>
        <taxon>Deinococci</taxon>
        <taxon>Deinococcales</taxon>
        <taxon>Deinococcaceae</taxon>
        <taxon>Deinococcus</taxon>
    </lineage>
</organism>
<evidence type="ECO:0000313" key="1">
    <source>
        <dbReference type="EMBL" id="MFC5848243.1"/>
    </source>
</evidence>
<reference evidence="2" key="1">
    <citation type="journal article" date="2019" name="Int. J. Syst. Evol. Microbiol.">
        <title>The Global Catalogue of Microorganisms (GCM) 10K type strain sequencing project: providing services to taxonomists for standard genome sequencing and annotation.</title>
        <authorList>
            <consortium name="The Broad Institute Genomics Platform"/>
            <consortium name="The Broad Institute Genome Sequencing Center for Infectious Disease"/>
            <person name="Wu L."/>
            <person name="Ma J."/>
        </authorList>
    </citation>
    <scope>NUCLEOTIDE SEQUENCE [LARGE SCALE GENOMIC DNA]</scope>
    <source>
        <strain evidence="2">CGMCC 1.15053</strain>
    </source>
</reference>